<dbReference type="EMBL" id="JYDP01000724">
    <property type="protein sequence ID" value="KRY99704.1"/>
    <property type="molecule type" value="Genomic_DNA"/>
</dbReference>
<dbReference type="AlphaFoldDB" id="A0A0V1GNN6"/>
<gene>
    <name evidence="1" type="ORF">T11_1327</name>
</gene>
<protein>
    <submittedName>
        <fullName evidence="1">Uncharacterized protein</fullName>
    </submittedName>
</protein>
<dbReference type="Proteomes" id="UP000055024">
    <property type="component" value="Unassembled WGS sequence"/>
</dbReference>
<proteinExistence type="predicted"/>
<feature type="non-terminal residue" evidence="1">
    <location>
        <position position="1"/>
    </location>
</feature>
<organism evidence="1 2">
    <name type="scientific">Trichinella zimbabwensis</name>
    <dbReference type="NCBI Taxonomy" id="268475"/>
    <lineage>
        <taxon>Eukaryota</taxon>
        <taxon>Metazoa</taxon>
        <taxon>Ecdysozoa</taxon>
        <taxon>Nematoda</taxon>
        <taxon>Enoplea</taxon>
        <taxon>Dorylaimia</taxon>
        <taxon>Trichinellida</taxon>
        <taxon>Trichinellidae</taxon>
        <taxon>Trichinella</taxon>
    </lineage>
</organism>
<keyword evidence="2" id="KW-1185">Reference proteome</keyword>
<dbReference type="OrthoDB" id="5941565at2759"/>
<sequence length="256" mass="28840">VLEGRVGGRNIKAGRLGTFRTTRSNGRVADESKCLVMFDRIAATKRTSRRFICRSLDILRIETPTGSFGRTRNATTPRKLTDTLASVFHHLFFIGAGNRVYVRYEECNRLDPIQQFREASTSQCIFHNTRSPVELRRTAGTLTAVEIQDAQIQYVEATACSKEPSLRIRELLVLSQFLNEDGILSGLFEKLLRASCILHNKRSPVNLRRTAGVLIAVEIQDAQIQYVEATACSKEPSLRIRELLVLSQFLNEDGIL</sequence>
<evidence type="ECO:0000313" key="2">
    <source>
        <dbReference type="Proteomes" id="UP000055024"/>
    </source>
</evidence>
<name>A0A0V1GNN6_9BILA</name>
<accession>A0A0V1GNN6</accession>
<evidence type="ECO:0000313" key="1">
    <source>
        <dbReference type="EMBL" id="KRY99704.1"/>
    </source>
</evidence>
<comment type="caution">
    <text evidence="1">The sequence shown here is derived from an EMBL/GenBank/DDBJ whole genome shotgun (WGS) entry which is preliminary data.</text>
</comment>
<reference evidence="1 2" key="1">
    <citation type="submission" date="2015-01" db="EMBL/GenBank/DDBJ databases">
        <title>Evolution of Trichinella species and genotypes.</title>
        <authorList>
            <person name="Korhonen P.K."/>
            <person name="Edoardo P."/>
            <person name="Giuseppe L.R."/>
            <person name="Gasser R.B."/>
        </authorList>
    </citation>
    <scope>NUCLEOTIDE SEQUENCE [LARGE SCALE GENOMIC DNA]</scope>
    <source>
        <strain evidence="1">ISS1029</strain>
    </source>
</reference>
<feature type="non-terminal residue" evidence="1">
    <location>
        <position position="256"/>
    </location>
</feature>